<dbReference type="InterPro" id="IPR022768">
    <property type="entry name" value="Fascin-like_dom"/>
</dbReference>
<dbReference type="SUPFAM" id="SSF50405">
    <property type="entry name" value="Actin-crosslinking proteins"/>
    <property type="match status" value="2"/>
</dbReference>
<dbReference type="GO" id="GO:0051015">
    <property type="term" value="F:actin filament binding"/>
    <property type="evidence" value="ECO:0007669"/>
    <property type="project" value="InterPro"/>
</dbReference>
<comment type="similarity">
    <text evidence="2">Belongs to the fascin family.</text>
</comment>
<dbReference type="GO" id="GO:0016477">
    <property type="term" value="P:cell migration"/>
    <property type="evidence" value="ECO:0007669"/>
    <property type="project" value="TreeGrafter"/>
</dbReference>
<dbReference type="Gene3D" id="2.80.10.50">
    <property type="match status" value="2"/>
</dbReference>
<dbReference type="EMBL" id="CAJPEX010002343">
    <property type="protein sequence ID" value="CAG0920866.1"/>
    <property type="molecule type" value="Genomic_DNA"/>
</dbReference>
<protein>
    <recommendedName>
        <fullName evidence="6">Fascin-like domain-containing protein</fullName>
    </recommendedName>
</protein>
<keyword evidence="3" id="KW-0963">Cytoplasm</keyword>
<dbReference type="Proteomes" id="UP000678499">
    <property type="component" value="Unassembled WGS sequence"/>
</dbReference>
<dbReference type="GO" id="GO:0051017">
    <property type="term" value="P:actin filament bundle assembly"/>
    <property type="evidence" value="ECO:0007669"/>
    <property type="project" value="TreeGrafter"/>
</dbReference>
<keyword evidence="5" id="KW-0206">Cytoskeleton</keyword>
<evidence type="ECO:0000313" key="7">
    <source>
        <dbReference type="EMBL" id="CAD7280714.1"/>
    </source>
</evidence>
<comment type="subcellular location">
    <subcellularLocation>
        <location evidence="1">Cytoplasm</location>
        <location evidence="1">Cytoskeleton</location>
    </subcellularLocation>
</comment>
<dbReference type="FunFam" id="2.80.10.50:FF:000008">
    <property type="entry name" value="Fascin"/>
    <property type="match status" value="1"/>
</dbReference>
<feature type="domain" description="Fascin-like" evidence="6">
    <location>
        <begin position="7"/>
        <end position="106"/>
    </location>
</feature>
<dbReference type="EMBL" id="OA884380">
    <property type="protein sequence ID" value="CAD7280714.1"/>
    <property type="molecule type" value="Genomic_DNA"/>
</dbReference>
<reference evidence="7" key="1">
    <citation type="submission" date="2020-11" db="EMBL/GenBank/DDBJ databases">
        <authorList>
            <person name="Tran Van P."/>
        </authorList>
    </citation>
    <scope>NUCLEOTIDE SEQUENCE</scope>
</reference>
<sequence>FALLDTGIDVTANQEEVSDHETFQLEFDCSTKRWYIRTMQDKYWTLETAGGIQAVADKRSSNALFEFTWGEKGSVSFRANNGKYVTTKKSGHLYANADIIEDNAKFFFQLANRPVLVLKCDQGFVGTRSGSTQLECNKASYDTILVEKGPNGVVHLQGKNGKFWRPTGGQVSCDADQPDGFFFELAEPSRVRIKTADAQFLAAAKNGGFSVVADAENATLWEY</sequence>
<dbReference type="Pfam" id="PF06268">
    <property type="entry name" value="Fascin"/>
    <property type="match status" value="2"/>
</dbReference>
<gene>
    <name evidence="7" type="ORF">NMOB1V02_LOCUS8371</name>
</gene>
<dbReference type="GO" id="GO:0030674">
    <property type="term" value="F:protein-macromolecule adaptor activity"/>
    <property type="evidence" value="ECO:0007669"/>
    <property type="project" value="InterPro"/>
</dbReference>
<name>A0A7R9GFK2_9CRUS</name>
<dbReference type="AlphaFoldDB" id="A0A7R9GFK2"/>
<keyword evidence="8" id="KW-1185">Reference proteome</keyword>
<evidence type="ECO:0000256" key="1">
    <source>
        <dbReference type="ARBA" id="ARBA00004245"/>
    </source>
</evidence>
<evidence type="ECO:0000259" key="6">
    <source>
        <dbReference type="Pfam" id="PF06268"/>
    </source>
</evidence>
<dbReference type="GO" id="GO:0007163">
    <property type="term" value="P:establishment or maintenance of cell polarity"/>
    <property type="evidence" value="ECO:0007669"/>
    <property type="project" value="TreeGrafter"/>
</dbReference>
<evidence type="ECO:0000256" key="4">
    <source>
        <dbReference type="ARBA" id="ARBA00023203"/>
    </source>
</evidence>
<feature type="non-terminal residue" evidence="7">
    <location>
        <position position="1"/>
    </location>
</feature>
<evidence type="ECO:0000256" key="2">
    <source>
        <dbReference type="ARBA" id="ARBA00007415"/>
    </source>
</evidence>
<dbReference type="OrthoDB" id="10259868at2759"/>
<evidence type="ECO:0000313" key="8">
    <source>
        <dbReference type="Proteomes" id="UP000678499"/>
    </source>
</evidence>
<keyword evidence="4" id="KW-0009">Actin-binding</keyword>
<dbReference type="PANTHER" id="PTHR10551:SF9">
    <property type="entry name" value="FASCIN-2"/>
    <property type="match status" value="1"/>
</dbReference>
<accession>A0A7R9GFK2</accession>
<evidence type="ECO:0000256" key="3">
    <source>
        <dbReference type="ARBA" id="ARBA00022490"/>
    </source>
</evidence>
<dbReference type="GO" id="GO:0005737">
    <property type="term" value="C:cytoplasm"/>
    <property type="evidence" value="ECO:0007669"/>
    <property type="project" value="TreeGrafter"/>
</dbReference>
<dbReference type="PANTHER" id="PTHR10551">
    <property type="entry name" value="FASCIN"/>
    <property type="match status" value="1"/>
</dbReference>
<dbReference type="InterPro" id="IPR010431">
    <property type="entry name" value="Fascin"/>
</dbReference>
<evidence type="ECO:0000256" key="5">
    <source>
        <dbReference type="ARBA" id="ARBA00023212"/>
    </source>
</evidence>
<proteinExistence type="inferred from homology"/>
<organism evidence="7">
    <name type="scientific">Notodromas monacha</name>
    <dbReference type="NCBI Taxonomy" id="399045"/>
    <lineage>
        <taxon>Eukaryota</taxon>
        <taxon>Metazoa</taxon>
        <taxon>Ecdysozoa</taxon>
        <taxon>Arthropoda</taxon>
        <taxon>Crustacea</taxon>
        <taxon>Oligostraca</taxon>
        <taxon>Ostracoda</taxon>
        <taxon>Podocopa</taxon>
        <taxon>Podocopida</taxon>
        <taxon>Cypridocopina</taxon>
        <taxon>Cypridoidea</taxon>
        <taxon>Cyprididae</taxon>
        <taxon>Notodromas</taxon>
    </lineage>
</organism>
<dbReference type="InterPro" id="IPR008999">
    <property type="entry name" value="Actin-crosslinking"/>
</dbReference>
<feature type="domain" description="Fascin-like" evidence="6">
    <location>
        <begin position="122"/>
        <end position="222"/>
    </location>
</feature>
<dbReference type="GO" id="GO:0015629">
    <property type="term" value="C:actin cytoskeleton"/>
    <property type="evidence" value="ECO:0007669"/>
    <property type="project" value="TreeGrafter"/>
</dbReference>